<evidence type="ECO:0000313" key="2">
    <source>
        <dbReference type="EMBL" id="MBN2910898.1"/>
    </source>
</evidence>
<dbReference type="Proteomes" id="UP001177120">
    <property type="component" value="Unassembled WGS sequence"/>
</dbReference>
<keyword evidence="3" id="KW-1185">Reference proteome</keyword>
<dbReference type="SUPFAM" id="SSF109854">
    <property type="entry name" value="DinB/YfiT-like putative metalloenzymes"/>
    <property type="match status" value="1"/>
</dbReference>
<dbReference type="EMBL" id="JAFHAP010000017">
    <property type="protein sequence ID" value="MBN2910898.1"/>
    <property type="molecule type" value="Genomic_DNA"/>
</dbReference>
<protein>
    <submittedName>
        <fullName evidence="2">DinB family protein</fullName>
    </submittedName>
</protein>
<evidence type="ECO:0000259" key="1">
    <source>
        <dbReference type="Pfam" id="PF12867"/>
    </source>
</evidence>
<feature type="domain" description="DinB-like" evidence="1">
    <location>
        <begin position="8"/>
        <end position="141"/>
    </location>
</feature>
<dbReference type="Pfam" id="PF12867">
    <property type="entry name" value="DinB_2"/>
    <property type="match status" value="1"/>
</dbReference>
<proteinExistence type="predicted"/>
<evidence type="ECO:0000313" key="3">
    <source>
        <dbReference type="Proteomes" id="UP001177120"/>
    </source>
</evidence>
<sequence length="153" mass="17701">MRHDLVMQFEMTRERLQQFINSTSETFFDQMPKGFNNTIRWNVGHILTVADALFGLKMLPADYRQLFWNGTKPADWTGEVPSPETLVSELQKQTAQIKETFTDRLEEKLAKPIDLNGYQIETIGSVFSFNNMHEAVHLGHMNALKRAIEGQRE</sequence>
<reference evidence="2" key="1">
    <citation type="journal article" date="2024" name="Int. J. Syst. Evol. Microbiol.">
        <title>Polycladomyces zharkentensis sp. nov., a novel thermophilic cellulose- and starch-degrading member of the Bacillota from a geothermal aquifer in Kazakhstan.</title>
        <authorList>
            <person name="Mashzhan A."/>
            <person name="Kistaubayeva A."/>
            <person name="Javier-Lopez R."/>
            <person name="Bissenova U."/>
            <person name="Bissenbay A."/>
            <person name="Birkeland N.K."/>
        </authorList>
    </citation>
    <scope>NUCLEOTIDE SEQUENCE</scope>
    <source>
        <strain evidence="2">ZKZ2T</strain>
    </source>
</reference>
<dbReference type="InterPro" id="IPR034660">
    <property type="entry name" value="DinB/YfiT-like"/>
</dbReference>
<name>A0ABS2WN42_9BACL</name>
<dbReference type="RefSeq" id="WP_205497226.1">
    <property type="nucleotide sequence ID" value="NZ_JAFHAP010000017.1"/>
</dbReference>
<comment type="caution">
    <text evidence="2">The sequence shown here is derived from an EMBL/GenBank/DDBJ whole genome shotgun (WGS) entry which is preliminary data.</text>
</comment>
<accession>A0ABS2WN42</accession>
<gene>
    <name evidence="2" type="ORF">JQC72_15465</name>
</gene>
<organism evidence="2 3">
    <name type="scientific">Polycladomyces zharkentensis</name>
    <dbReference type="NCBI Taxonomy" id="2807616"/>
    <lineage>
        <taxon>Bacteria</taxon>
        <taxon>Bacillati</taxon>
        <taxon>Bacillota</taxon>
        <taxon>Bacilli</taxon>
        <taxon>Bacillales</taxon>
        <taxon>Thermoactinomycetaceae</taxon>
        <taxon>Polycladomyces</taxon>
    </lineage>
</organism>
<dbReference type="InterPro" id="IPR024775">
    <property type="entry name" value="DinB-like"/>
</dbReference>
<dbReference type="Gene3D" id="1.20.120.450">
    <property type="entry name" value="dinb family like domain"/>
    <property type="match status" value="1"/>
</dbReference>